<keyword evidence="5 9" id="KW-0822">Tryptophan biosynthesis</keyword>
<keyword evidence="12" id="KW-1185">Reference proteome</keyword>
<comment type="subunit">
    <text evidence="3 9">Tetramer of two alpha and two beta chains.</text>
</comment>
<keyword evidence="7 9" id="KW-0456">Lyase</keyword>
<evidence type="ECO:0000256" key="2">
    <source>
        <dbReference type="ARBA" id="ARBA00004733"/>
    </source>
</evidence>
<dbReference type="Pfam" id="PF00290">
    <property type="entry name" value="Trp_syntA"/>
    <property type="match status" value="1"/>
</dbReference>
<dbReference type="InterPro" id="IPR013785">
    <property type="entry name" value="Aldolase_TIM"/>
</dbReference>
<evidence type="ECO:0000256" key="6">
    <source>
        <dbReference type="ARBA" id="ARBA00023141"/>
    </source>
</evidence>
<dbReference type="UniPathway" id="UPA00035">
    <property type="reaction ID" value="UER00044"/>
</dbReference>
<dbReference type="PANTHER" id="PTHR43406">
    <property type="entry name" value="TRYPTOPHAN SYNTHASE, ALPHA CHAIN"/>
    <property type="match status" value="1"/>
</dbReference>
<evidence type="ECO:0000256" key="4">
    <source>
        <dbReference type="ARBA" id="ARBA00022605"/>
    </source>
</evidence>
<dbReference type="GO" id="GO:0004834">
    <property type="term" value="F:tryptophan synthase activity"/>
    <property type="evidence" value="ECO:0007669"/>
    <property type="project" value="UniProtKB-UniRule"/>
</dbReference>
<evidence type="ECO:0000256" key="8">
    <source>
        <dbReference type="ARBA" id="ARBA00049047"/>
    </source>
</evidence>
<dbReference type="FunFam" id="3.20.20.70:FF:000037">
    <property type="entry name" value="Tryptophan synthase alpha chain"/>
    <property type="match status" value="1"/>
</dbReference>
<dbReference type="EC" id="4.2.1.20" evidence="9"/>
<evidence type="ECO:0000256" key="3">
    <source>
        <dbReference type="ARBA" id="ARBA00011270"/>
    </source>
</evidence>
<dbReference type="CDD" id="cd04724">
    <property type="entry name" value="Tryptophan_synthase_alpha"/>
    <property type="match status" value="1"/>
</dbReference>
<dbReference type="Gene3D" id="3.20.20.70">
    <property type="entry name" value="Aldolase class I"/>
    <property type="match status" value="1"/>
</dbReference>
<gene>
    <name evidence="9" type="primary">trpA</name>
    <name evidence="11" type="ORF">DFJ65_2047</name>
</gene>
<dbReference type="InterPro" id="IPR002028">
    <property type="entry name" value="Trp_synthase_suA"/>
</dbReference>
<accession>A0A3D9UNH7</accession>
<dbReference type="Proteomes" id="UP000256253">
    <property type="component" value="Unassembled WGS sequence"/>
</dbReference>
<comment type="catalytic activity">
    <reaction evidence="8 9">
        <text>(1S,2R)-1-C-(indol-3-yl)glycerol 3-phosphate + L-serine = D-glyceraldehyde 3-phosphate + L-tryptophan + H2O</text>
        <dbReference type="Rhea" id="RHEA:10532"/>
        <dbReference type="ChEBI" id="CHEBI:15377"/>
        <dbReference type="ChEBI" id="CHEBI:33384"/>
        <dbReference type="ChEBI" id="CHEBI:57912"/>
        <dbReference type="ChEBI" id="CHEBI:58866"/>
        <dbReference type="ChEBI" id="CHEBI:59776"/>
        <dbReference type="EC" id="4.2.1.20"/>
    </reaction>
</comment>
<reference evidence="11 12" key="1">
    <citation type="submission" date="2018-08" db="EMBL/GenBank/DDBJ databases">
        <title>Sequencing the genomes of 1000 actinobacteria strains.</title>
        <authorList>
            <person name="Klenk H.-P."/>
        </authorList>
    </citation>
    <scope>NUCLEOTIDE SEQUENCE [LARGE SCALE GENOMIC DNA]</scope>
    <source>
        <strain evidence="11 12">DSM 22967</strain>
    </source>
</reference>
<evidence type="ECO:0000256" key="7">
    <source>
        <dbReference type="ARBA" id="ARBA00023239"/>
    </source>
</evidence>
<keyword evidence="6 9" id="KW-0057">Aromatic amino acid biosynthesis</keyword>
<comment type="similarity">
    <text evidence="9 10">Belongs to the TrpA family.</text>
</comment>
<evidence type="ECO:0000256" key="1">
    <source>
        <dbReference type="ARBA" id="ARBA00003365"/>
    </source>
</evidence>
<organism evidence="11 12">
    <name type="scientific">Calidifontibacter indicus</name>
    <dbReference type="NCBI Taxonomy" id="419650"/>
    <lineage>
        <taxon>Bacteria</taxon>
        <taxon>Bacillati</taxon>
        <taxon>Actinomycetota</taxon>
        <taxon>Actinomycetes</taxon>
        <taxon>Micrococcales</taxon>
        <taxon>Dermacoccaceae</taxon>
        <taxon>Calidifontibacter</taxon>
    </lineage>
</organism>
<dbReference type="AlphaFoldDB" id="A0A3D9UNH7"/>
<dbReference type="HAMAP" id="MF_00131">
    <property type="entry name" value="Trp_synth_alpha"/>
    <property type="match status" value="1"/>
</dbReference>
<dbReference type="GO" id="GO:0005829">
    <property type="term" value="C:cytosol"/>
    <property type="evidence" value="ECO:0007669"/>
    <property type="project" value="TreeGrafter"/>
</dbReference>
<dbReference type="RefSeq" id="WP_115922917.1">
    <property type="nucleotide sequence ID" value="NZ_QTUA01000001.1"/>
</dbReference>
<dbReference type="OrthoDB" id="9804578at2"/>
<dbReference type="PANTHER" id="PTHR43406:SF1">
    <property type="entry name" value="TRYPTOPHAN SYNTHASE ALPHA CHAIN, CHLOROPLASTIC"/>
    <property type="match status" value="1"/>
</dbReference>
<keyword evidence="4 9" id="KW-0028">Amino-acid biosynthesis</keyword>
<evidence type="ECO:0000256" key="5">
    <source>
        <dbReference type="ARBA" id="ARBA00022822"/>
    </source>
</evidence>
<dbReference type="InterPro" id="IPR011060">
    <property type="entry name" value="RibuloseP-bd_barrel"/>
</dbReference>
<comment type="pathway">
    <text evidence="2 9">Amino-acid biosynthesis; L-tryptophan biosynthesis; L-tryptophan from chorismate: step 5/5.</text>
</comment>
<evidence type="ECO:0000313" key="11">
    <source>
        <dbReference type="EMBL" id="REF31008.1"/>
    </source>
</evidence>
<dbReference type="SUPFAM" id="SSF51366">
    <property type="entry name" value="Ribulose-phoshate binding barrel"/>
    <property type="match status" value="1"/>
</dbReference>
<evidence type="ECO:0000313" key="12">
    <source>
        <dbReference type="Proteomes" id="UP000256253"/>
    </source>
</evidence>
<evidence type="ECO:0000256" key="10">
    <source>
        <dbReference type="RuleBase" id="RU003662"/>
    </source>
</evidence>
<dbReference type="InterPro" id="IPR018204">
    <property type="entry name" value="Trp_synthase_alpha_AS"/>
</dbReference>
<feature type="active site" description="Proton acceptor" evidence="9">
    <location>
        <position position="49"/>
    </location>
</feature>
<sequence>MTALAQRLAAIKADDRAALVGYLPVGFPSVDESIEAMVAMVDAGVDIVEIGFPYTDPLMDGPVIQTATTRALANGVDIGDVFKAVKAVTDAGAAAVVMIYWNLVLRYGVDEFARDLVAAGGSGLVTPDLVPDEADEWIAAAAKHDLDKVFLVAPSSTLDRIEYVTSQSSGFVYATAVMGVTGARSAVGADAQSLVERVRSFTDLPVGVGIGVSTGEQAAQVAGFADAVIVGSALVRTLVDNDDQSVRLEQLRGLTRSLAEGVRSGRADRN</sequence>
<comment type="caution">
    <text evidence="11">The sequence shown here is derived from an EMBL/GenBank/DDBJ whole genome shotgun (WGS) entry which is preliminary data.</text>
</comment>
<dbReference type="PROSITE" id="PS00167">
    <property type="entry name" value="TRP_SYNTHASE_ALPHA"/>
    <property type="match status" value="1"/>
</dbReference>
<comment type="function">
    <text evidence="1 9">The alpha subunit is responsible for the aldol cleavage of indoleglycerol phosphate to indole and glyceraldehyde 3-phosphate.</text>
</comment>
<feature type="active site" description="Proton acceptor" evidence="9">
    <location>
        <position position="60"/>
    </location>
</feature>
<evidence type="ECO:0000256" key="9">
    <source>
        <dbReference type="HAMAP-Rule" id="MF_00131"/>
    </source>
</evidence>
<name>A0A3D9UNH7_9MICO</name>
<protein>
    <recommendedName>
        <fullName evidence="9">Tryptophan synthase alpha chain</fullName>
        <ecNumber evidence="9">4.2.1.20</ecNumber>
    </recommendedName>
</protein>
<proteinExistence type="inferred from homology"/>
<dbReference type="NCBIfam" id="TIGR00262">
    <property type="entry name" value="trpA"/>
    <property type="match status" value="1"/>
</dbReference>
<dbReference type="EMBL" id="QTUA01000001">
    <property type="protein sequence ID" value="REF31008.1"/>
    <property type="molecule type" value="Genomic_DNA"/>
</dbReference>